<keyword evidence="8" id="KW-1185">Reference proteome</keyword>
<comment type="similarity">
    <text evidence="2">Belongs to the TMEM45 family.</text>
</comment>
<evidence type="ECO:0000256" key="6">
    <source>
        <dbReference type="SAM" id="Phobius"/>
    </source>
</evidence>
<dbReference type="OMA" id="LWVARWF"/>
<dbReference type="EnsemblPlants" id="KQK94522">
    <property type="protein sequence ID" value="KQK94522"/>
    <property type="gene ID" value="SETIT_027622mg"/>
</dbReference>
<comment type="subcellular location">
    <subcellularLocation>
        <location evidence="1">Membrane</location>
        <topology evidence="1">Multi-pass membrane protein</topology>
    </subcellularLocation>
</comment>
<protein>
    <submittedName>
        <fullName evidence="7">Uncharacterized protein</fullName>
    </submittedName>
</protein>
<dbReference type="EMBL" id="AGNK02004912">
    <property type="status" value="NOT_ANNOTATED_CDS"/>
    <property type="molecule type" value="Genomic_DNA"/>
</dbReference>
<evidence type="ECO:0000313" key="7">
    <source>
        <dbReference type="EnsemblPlants" id="KQK94522"/>
    </source>
</evidence>
<dbReference type="Proteomes" id="UP000004995">
    <property type="component" value="Unassembled WGS sequence"/>
</dbReference>
<dbReference type="GO" id="GO:0016020">
    <property type="term" value="C:membrane"/>
    <property type="evidence" value="ECO:0007669"/>
    <property type="project" value="UniProtKB-SubCell"/>
</dbReference>
<keyword evidence="4 6" id="KW-1133">Transmembrane helix</keyword>
<keyword evidence="3 6" id="KW-0812">Transmembrane</keyword>
<dbReference type="PANTHER" id="PTHR47830">
    <property type="entry name" value="OS11G0534100 PROTEIN"/>
    <property type="match status" value="1"/>
</dbReference>
<evidence type="ECO:0000256" key="3">
    <source>
        <dbReference type="ARBA" id="ARBA00022692"/>
    </source>
</evidence>
<evidence type="ECO:0000313" key="8">
    <source>
        <dbReference type="Proteomes" id="UP000004995"/>
    </source>
</evidence>
<dbReference type="AlphaFoldDB" id="K3ZM10"/>
<evidence type="ECO:0000256" key="4">
    <source>
        <dbReference type="ARBA" id="ARBA00022989"/>
    </source>
</evidence>
<reference evidence="7" key="2">
    <citation type="submission" date="2018-08" db="UniProtKB">
        <authorList>
            <consortium name="EnsemblPlants"/>
        </authorList>
    </citation>
    <scope>IDENTIFICATION</scope>
    <source>
        <strain evidence="7">Yugu1</strain>
    </source>
</reference>
<sequence>AAQIGLSLYVDACVPTGCHHLLDPGGAMVPATRCEVEEARLRAVAIMNLTLSMHSVVVAAIVALVLLWVARWFRVDTSAGTGRRHKGSSYYALPIVTSTGAMMKMEHFQGKGIVGKSVVQE</sequence>
<dbReference type="HOGENOM" id="CLU_134692_0_0_1"/>
<reference evidence="8" key="1">
    <citation type="journal article" date="2012" name="Nat. Biotechnol.">
        <title>Reference genome sequence of the model plant Setaria.</title>
        <authorList>
            <person name="Bennetzen J.L."/>
            <person name="Schmutz J."/>
            <person name="Wang H."/>
            <person name="Percifield R."/>
            <person name="Hawkins J."/>
            <person name="Pontaroli A.C."/>
            <person name="Estep M."/>
            <person name="Feng L."/>
            <person name="Vaughn J.N."/>
            <person name="Grimwood J."/>
            <person name="Jenkins J."/>
            <person name="Barry K."/>
            <person name="Lindquist E."/>
            <person name="Hellsten U."/>
            <person name="Deshpande S."/>
            <person name="Wang X."/>
            <person name="Wu X."/>
            <person name="Mitros T."/>
            <person name="Triplett J."/>
            <person name="Yang X."/>
            <person name="Ye C.Y."/>
            <person name="Mauro-Herrera M."/>
            <person name="Wang L."/>
            <person name="Li P."/>
            <person name="Sharma M."/>
            <person name="Sharma R."/>
            <person name="Ronald P.C."/>
            <person name="Panaud O."/>
            <person name="Kellogg E.A."/>
            <person name="Brutnell T.P."/>
            <person name="Doust A.N."/>
            <person name="Tuskan G.A."/>
            <person name="Rokhsar D."/>
            <person name="Devos K.M."/>
        </authorList>
    </citation>
    <scope>NUCLEOTIDE SEQUENCE [LARGE SCALE GENOMIC DNA]</scope>
    <source>
        <strain evidence="8">cv. Yugu1</strain>
    </source>
</reference>
<organism evidence="7 8">
    <name type="scientific">Setaria italica</name>
    <name type="common">Foxtail millet</name>
    <name type="synonym">Panicum italicum</name>
    <dbReference type="NCBI Taxonomy" id="4555"/>
    <lineage>
        <taxon>Eukaryota</taxon>
        <taxon>Viridiplantae</taxon>
        <taxon>Streptophyta</taxon>
        <taxon>Embryophyta</taxon>
        <taxon>Tracheophyta</taxon>
        <taxon>Spermatophyta</taxon>
        <taxon>Magnoliopsida</taxon>
        <taxon>Liliopsida</taxon>
        <taxon>Poales</taxon>
        <taxon>Poaceae</taxon>
        <taxon>PACMAD clade</taxon>
        <taxon>Panicoideae</taxon>
        <taxon>Panicodae</taxon>
        <taxon>Paniceae</taxon>
        <taxon>Cenchrinae</taxon>
        <taxon>Setaria</taxon>
    </lineage>
</organism>
<feature type="transmembrane region" description="Helical" evidence="6">
    <location>
        <begin position="51"/>
        <end position="73"/>
    </location>
</feature>
<dbReference type="InterPro" id="IPR006904">
    <property type="entry name" value="DUF716"/>
</dbReference>
<evidence type="ECO:0000256" key="2">
    <source>
        <dbReference type="ARBA" id="ARBA00006948"/>
    </source>
</evidence>
<dbReference type="STRING" id="4555.K3ZM10"/>
<dbReference type="eggNOG" id="ENOG502QTFJ">
    <property type="taxonomic scope" value="Eukaryota"/>
</dbReference>
<name>K3ZM10_SETIT</name>
<evidence type="ECO:0000256" key="1">
    <source>
        <dbReference type="ARBA" id="ARBA00004141"/>
    </source>
</evidence>
<dbReference type="Gramene" id="KQK94522">
    <property type="protein sequence ID" value="KQK94522"/>
    <property type="gene ID" value="SETIT_027622mg"/>
</dbReference>
<dbReference type="Pfam" id="PF04819">
    <property type="entry name" value="DUF716"/>
    <property type="match status" value="1"/>
</dbReference>
<evidence type="ECO:0000256" key="5">
    <source>
        <dbReference type="ARBA" id="ARBA00023136"/>
    </source>
</evidence>
<accession>K3ZM10</accession>
<dbReference type="InParanoid" id="K3ZM10"/>
<proteinExistence type="inferred from homology"/>
<keyword evidence="5 6" id="KW-0472">Membrane</keyword>
<dbReference type="PANTHER" id="PTHR47830:SF1">
    <property type="entry name" value="OS11G0534100 PROTEIN"/>
    <property type="match status" value="1"/>
</dbReference>